<organism evidence="3 4">
    <name type="scientific">Prorocentrum cordatum</name>
    <dbReference type="NCBI Taxonomy" id="2364126"/>
    <lineage>
        <taxon>Eukaryota</taxon>
        <taxon>Sar</taxon>
        <taxon>Alveolata</taxon>
        <taxon>Dinophyceae</taxon>
        <taxon>Prorocentrales</taxon>
        <taxon>Prorocentraceae</taxon>
        <taxon>Prorocentrum</taxon>
    </lineage>
</organism>
<proteinExistence type="predicted"/>
<evidence type="ECO:0000313" key="3">
    <source>
        <dbReference type="EMBL" id="CAK0795082.1"/>
    </source>
</evidence>
<keyword evidence="4" id="KW-1185">Reference proteome</keyword>
<sequence length="1284" mass="141589">MACSFCGSKDHEGGDCDQIDIPERRPRCPPELPVLERDVFPPQPPLIATPPTPAYQGSPTNTAVHELLSSLLASVPGAAAMFPLPQGAPLAAPRVPEAPGPDLSASTPDQFRHLVGKLSDEELLQLVHGDDATAVRLQKAAYGVPPHLSPDLCFEDPRFKEARAMCNVEMMRRCKSLCTPKTRSALTDNPGEYVPYVMRAQARRNLQKVAPLMPFDCDTFNFNVFLTWLTRNSPYTMKRDALPEMICKVAASIADEGQAHLESGPASAEMQLIPASTIRALAQGCVQTPAQAAAAGAAAVPGQAPAEPLPITLEDLKNYSFDRLHDRSGTRTLDWALEDRAVTAEDPATLRKKFESYHAAFKTLALKAKGTGQGKAKSKEAGDVFKRISEALGVKFDATRVSRSPRDRKLIIAGLALLQDCLLHLYSFAGSLPWDCIFVLHRLGFVLARHFLMATTHKFYARIRLLAATLPGATWPPTEALMDAPFVVYLMWSPWRRLFYIGKTIYYKERLRKHLYAFLRPSNDSQQPYMAYLRHCSGGDAPSAAASWLYLPIARFSSDAAASSLERHLIDVEHPRLNEPHVHRLLALCGPASAPVQWSARGTRISAAPPTAPARFTQRRRHGQDVRPRAAEARLALSESGQCLSCSITRWAQLACNTLPAAEADQGHSELYRLTSTELFAVWRRIHRSQGGATKAIGLRALDRIRRFRRWPKPRLCVQGAAPWLPGASARTLFRDLIHRIIGYAREHGQVAMIPAIRDFRIMLTPSSCLTLRSALRNAPRYYRQLGTKDAWPCACHLHPDLPRYPSPDGASHIFAPQDTWAWPAHLQQLRFLPAHTSAAPSRAMFFTSCNRVLRRACRALGLNCSDATLARFTEEALDTVDFGGIPQQVDFQPIDHGAIAIGRRLTRGLVVEEFQKSRHVLVAECPRRVQLLCHGLFGVDGSDPSFEYFPGLSASWVLQQASVVVGVRKCGSDITNCFSNIPHPLVRRAWHYYRSVLTALDIVLISAPRRRGQGRCLPHAAPPSSRQYLEFNLADMEASIEHSLKHLWLAVGSLIGRAIDGLAMGSSLAGALTRMVLVYADVTFHASLYSSVPPPPASRGRVRYVDVLGVQILVLESRYMDDYICIWKGPPGLQESLASRIASVVASWPGQRYPLPSEPDQGDVITGMRLALLDNGTVATRPASVDPPGYAGHFDYPPFLHYCSFVPVHIKRAIVLGAVARVDRFTTPEENKPEALLELARALLASGFPAVLMSRWMLSRRGASTPGWLQRACFQIASLAAGT</sequence>
<comment type="caution">
    <text evidence="3">The sequence shown here is derived from an EMBL/GenBank/DDBJ whole genome shotgun (WGS) entry which is preliminary data.</text>
</comment>
<name>A0ABN9PQ85_9DINO</name>
<evidence type="ECO:0000259" key="2">
    <source>
        <dbReference type="Pfam" id="PF26215"/>
    </source>
</evidence>
<dbReference type="Proteomes" id="UP001189429">
    <property type="component" value="Unassembled WGS sequence"/>
</dbReference>
<feature type="region of interest" description="Disordered" evidence="1">
    <location>
        <begin position="606"/>
        <end position="625"/>
    </location>
</feature>
<feature type="domain" description="Helix-turn-helix" evidence="2">
    <location>
        <begin position="1200"/>
        <end position="1254"/>
    </location>
</feature>
<dbReference type="InterPro" id="IPR058912">
    <property type="entry name" value="HTH_animal"/>
</dbReference>
<gene>
    <name evidence="3" type="ORF">PCOR1329_LOCUS4856</name>
</gene>
<dbReference type="Pfam" id="PF26215">
    <property type="entry name" value="HTH_animal"/>
    <property type="match status" value="1"/>
</dbReference>
<protein>
    <recommendedName>
        <fullName evidence="2">Helix-turn-helix domain-containing protein</fullName>
    </recommendedName>
</protein>
<evidence type="ECO:0000256" key="1">
    <source>
        <dbReference type="SAM" id="MobiDB-lite"/>
    </source>
</evidence>
<reference evidence="3" key="1">
    <citation type="submission" date="2023-10" db="EMBL/GenBank/DDBJ databases">
        <authorList>
            <person name="Chen Y."/>
            <person name="Shah S."/>
            <person name="Dougan E. K."/>
            <person name="Thang M."/>
            <person name="Chan C."/>
        </authorList>
    </citation>
    <scope>NUCLEOTIDE SEQUENCE [LARGE SCALE GENOMIC DNA]</scope>
</reference>
<evidence type="ECO:0000313" key="4">
    <source>
        <dbReference type="Proteomes" id="UP001189429"/>
    </source>
</evidence>
<accession>A0ABN9PQ85</accession>
<dbReference type="EMBL" id="CAUYUJ010001259">
    <property type="protein sequence ID" value="CAK0795082.1"/>
    <property type="molecule type" value="Genomic_DNA"/>
</dbReference>
<feature type="region of interest" description="Disordered" evidence="1">
    <location>
        <begin position="1"/>
        <end position="25"/>
    </location>
</feature>